<dbReference type="AlphaFoldDB" id="A0AB35FET2"/>
<evidence type="ECO:0000313" key="2">
    <source>
        <dbReference type="EMBL" id="MBY3064493.1"/>
    </source>
</evidence>
<organism evidence="2 3">
    <name type="scientific">Rhizobium laguerreae</name>
    <dbReference type="NCBI Taxonomy" id="1076926"/>
    <lineage>
        <taxon>Bacteria</taxon>
        <taxon>Pseudomonadati</taxon>
        <taxon>Pseudomonadota</taxon>
        <taxon>Alphaproteobacteria</taxon>
        <taxon>Hyphomicrobiales</taxon>
        <taxon>Rhizobiaceae</taxon>
        <taxon>Rhizobium/Agrobacterium group</taxon>
        <taxon>Rhizobium</taxon>
    </lineage>
</organism>
<dbReference type="RefSeq" id="WP_221978919.1">
    <property type="nucleotide sequence ID" value="NZ_JAAXQQ010000004.1"/>
</dbReference>
<evidence type="ECO:0000259" key="1">
    <source>
        <dbReference type="Pfam" id="PF13577"/>
    </source>
</evidence>
<proteinExistence type="predicted"/>
<dbReference type="Pfam" id="PF13577">
    <property type="entry name" value="SnoaL_4"/>
    <property type="match status" value="1"/>
</dbReference>
<dbReference type="Gene3D" id="3.10.450.50">
    <property type="match status" value="1"/>
</dbReference>
<sequence length="160" mass="17807">MFQNPFKVDVIDRLNAESKIGRLISTYVHNVDDGKIAENAELLANARFTVGETVVHGRDEVALFFKNNVQHHEDGTPRTWHAVSNVIIDVDSATSARAVSYFTVHQELPGLPLQPIVTGRYLDTFEFVDGKWRFASRSVQPRLIGELGHHVATPAASSEN</sequence>
<evidence type="ECO:0000313" key="3">
    <source>
        <dbReference type="Proteomes" id="UP000758022"/>
    </source>
</evidence>
<reference evidence="2" key="1">
    <citation type="submission" date="2020-04" db="EMBL/GenBank/DDBJ databases">
        <title>Global-level population genomics supports evidence of horizontal gene transfer on evolution of Rhizobia in Lentils.</title>
        <authorList>
            <person name="Gai Y."/>
            <person name="Cook D."/>
            <person name="Riely B."/>
        </authorList>
    </citation>
    <scope>NUCLEOTIDE SEQUENCE</scope>
    <source>
        <strain evidence="2">TLR9</strain>
    </source>
</reference>
<dbReference type="CDD" id="cd00531">
    <property type="entry name" value="NTF2_like"/>
    <property type="match status" value="1"/>
</dbReference>
<name>A0AB35FET2_9HYPH</name>
<dbReference type="EMBL" id="JAAXQQ010000004">
    <property type="protein sequence ID" value="MBY3064493.1"/>
    <property type="molecule type" value="Genomic_DNA"/>
</dbReference>
<dbReference type="InterPro" id="IPR037401">
    <property type="entry name" value="SnoaL-like"/>
</dbReference>
<accession>A0AB35FET2</accession>
<dbReference type="InterPro" id="IPR032710">
    <property type="entry name" value="NTF2-like_dom_sf"/>
</dbReference>
<dbReference type="SUPFAM" id="SSF54427">
    <property type="entry name" value="NTF2-like"/>
    <property type="match status" value="1"/>
</dbReference>
<protein>
    <submittedName>
        <fullName evidence="2">Nuclear transport factor 2 family protein</fullName>
    </submittedName>
</protein>
<gene>
    <name evidence="2" type="ORF">HFO74_13765</name>
</gene>
<feature type="domain" description="SnoaL-like" evidence="1">
    <location>
        <begin position="13"/>
        <end position="137"/>
    </location>
</feature>
<dbReference type="Proteomes" id="UP000758022">
    <property type="component" value="Unassembled WGS sequence"/>
</dbReference>
<comment type="caution">
    <text evidence="2">The sequence shown here is derived from an EMBL/GenBank/DDBJ whole genome shotgun (WGS) entry which is preliminary data.</text>
</comment>